<dbReference type="CDD" id="cd09854">
    <property type="entry name" value="PIN_VapC-like"/>
    <property type="match status" value="1"/>
</dbReference>
<name>X1LWS1_9ZZZZ</name>
<feature type="non-terminal residue" evidence="1">
    <location>
        <position position="1"/>
    </location>
</feature>
<dbReference type="EMBL" id="BARV01016164">
    <property type="protein sequence ID" value="GAI23847.1"/>
    <property type="molecule type" value="Genomic_DNA"/>
</dbReference>
<evidence type="ECO:0008006" key="2">
    <source>
        <dbReference type="Google" id="ProtNLM"/>
    </source>
</evidence>
<comment type="caution">
    <text evidence="1">The sequence shown here is derived from an EMBL/GenBank/DDBJ whole genome shotgun (WGS) entry which is preliminary data.</text>
</comment>
<reference evidence="1" key="1">
    <citation type="journal article" date="2014" name="Front. Microbiol.">
        <title>High frequency of phylogenetically diverse reductive dehalogenase-homologous genes in deep subseafloor sedimentary metagenomes.</title>
        <authorList>
            <person name="Kawai M."/>
            <person name="Futagami T."/>
            <person name="Toyoda A."/>
            <person name="Takaki Y."/>
            <person name="Nishi S."/>
            <person name="Hori S."/>
            <person name="Arai W."/>
            <person name="Tsubouchi T."/>
            <person name="Morono Y."/>
            <person name="Uchiyama I."/>
            <person name="Ito T."/>
            <person name="Fujiyama A."/>
            <person name="Inagaki F."/>
            <person name="Takami H."/>
        </authorList>
    </citation>
    <scope>NUCLEOTIDE SEQUENCE</scope>
    <source>
        <strain evidence="1">Expedition CK06-06</strain>
    </source>
</reference>
<evidence type="ECO:0000313" key="1">
    <source>
        <dbReference type="EMBL" id="GAI23847.1"/>
    </source>
</evidence>
<proteinExistence type="predicted"/>
<dbReference type="AlphaFoldDB" id="X1LWS1"/>
<gene>
    <name evidence="1" type="ORF">S06H3_27808</name>
</gene>
<protein>
    <recommendedName>
        <fullName evidence="2">PIN domain-containing protein</fullName>
    </recommendedName>
</protein>
<sequence>NKTTKKMDWKKIERLTKKNFSFMDIILLYQAELNGCDYFVTEDEKLRFSKEIKNNFKVKVCCVNELKEKLKRRN</sequence>
<organism evidence="1">
    <name type="scientific">marine sediment metagenome</name>
    <dbReference type="NCBI Taxonomy" id="412755"/>
    <lineage>
        <taxon>unclassified sequences</taxon>
        <taxon>metagenomes</taxon>
        <taxon>ecological metagenomes</taxon>
    </lineage>
</organism>
<accession>X1LWS1</accession>